<dbReference type="InterPro" id="IPR036291">
    <property type="entry name" value="NAD(P)-bd_dom_sf"/>
</dbReference>
<name>A0A511T371_MYXFU</name>
<dbReference type="SUPFAM" id="SSF51735">
    <property type="entry name" value="NAD(P)-binding Rossmann-fold domains"/>
    <property type="match status" value="1"/>
</dbReference>
<evidence type="ECO:0000259" key="1">
    <source>
        <dbReference type="Pfam" id="PF05368"/>
    </source>
</evidence>
<dbReference type="Proteomes" id="UP000183760">
    <property type="component" value="Unassembled WGS sequence"/>
</dbReference>
<dbReference type="CDD" id="cd05269">
    <property type="entry name" value="TMR_SDR_a"/>
    <property type="match status" value="1"/>
</dbReference>
<dbReference type="OrthoDB" id="267890at2"/>
<dbReference type="PANTHER" id="PTHR47129:SF1">
    <property type="entry name" value="NMRA-LIKE DOMAIN-CONTAINING PROTEIN"/>
    <property type="match status" value="1"/>
</dbReference>
<dbReference type="STRING" id="1334629.MFUL124B02_16565"/>
<evidence type="ECO:0000313" key="2">
    <source>
        <dbReference type="EMBL" id="GEN08611.1"/>
    </source>
</evidence>
<dbReference type="PANTHER" id="PTHR47129">
    <property type="entry name" value="QUINONE OXIDOREDUCTASE 2"/>
    <property type="match status" value="1"/>
</dbReference>
<comment type="caution">
    <text evidence="2">The sequence shown here is derived from an EMBL/GenBank/DDBJ whole genome shotgun (WGS) entry which is preliminary data.</text>
</comment>
<proteinExistence type="predicted"/>
<accession>A0A511T371</accession>
<protein>
    <submittedName>
        <fullName evidence="2">NAD(P)-dependent oxidoreductase</fullName>
    </submittedName>
    <submittedName>
        <fullName evidence="3">NAD(P)H dehydrogenase (Quinone)</fullName>
    </submittedName>
</protein>
<dbReference type="AlphaFoldDB" id="A0A511T371"/>
<keyword evidence="4" id="KW-1185">Reference proteome</keyword>
<dbReference type="InterPro" id="IPR052718">
    <property type="entry name" value="NmrA-type_oxidoreductase"/>
</dbReference>
<dbReference type="InterPro" id="IPR008030">
    <property type="entry name" value="NmrA-like"/>
</dbReference>
<gene>
    <name evidence="2" type="ORF">MFU01_36480</name>
    <name evidence="3" type="ORF">SAMN05443572_108346</name>
</gene>
<dbReference type="EMBL" id="BJXR01000030">
    <property type="protein sequence ID" value="GEN08611.1"/>
    <property type="molecule type" value="Genomic_DNA"/>
</dbReference>
<evidence type="ECO:0000313" key="5">
    <source>
        <dbReference type="Proteomes" id="UP000321514"/>
    </source>
</evidence>
<evidence type="ECO:0000313" key="4">
    <source>
        <dbReference type="Proteomes" id="UP000183760"/>
    </source>
</evidence>
<dbReference type="Proteomes" id="UP000321514">
    <property type="component" value="Unassembled WGS sequence"/>
</dbReference>
<organism evidence="2 5">
    <name type="scientific">Myxococcus fulvus</name>
    <dbReference type="NCBI Taxonomy" id="33"/>
    <lineage>
        <taxon>Bacteria</taxon>
        <taxon>Pseudomonadati</taxon>
        <taxon>Myxococcota</taxon>
        <taxon>Myxococcia</taxon>
        <taxon>Myxococcales</taxon>
        <taxon>Cystobacterineae</taxon>
        <taxon>Myxococcaceae</taxon>
        <taxon>Myxococcus</taxon>
    </lineage>
</organism>
<dbReference type="Pfam" id="PF05368">
    <property type="entry name" value="NmrA"/>
    <property type="match status" value="1"/>
</dbReference>
<reference evidence="2 5" key="2">
    <citation type="submission" date="2019-07" db="EMBL/GenBank/DDBJ databases">
        <title>Whole genome shotgun sequence of Myxococcus fulvus NBRC 100333.</title>
        <authorList>
            <person name="Hosoyama A."/>
            <person name="Uohara A."/>
            <person name="Ohji S."/>
            <person name="Ichikawa N."/>
        </authorList>
    </citation>
    <scope>NUCLEOTIDE SEQUENCE [LARGE SCALE GENOMIC DNA]</scope>
    <source>
        <strain evidence="2 5">NBRC 100333</strain>
    </source>
</reference>
<dbReference type="RefSeq" id="WP_074957338.1">
    <property type="nucleotide sequence ID" value="NZ_BJXR01000030.1"/>
</dbReference>
<dbReference type="EMBL" id="FOIB01000008">
    <property type="protein sequence ID" value="SEU30417.1"/>
    <property type="molecule type" value="Genomic_DNA"/>
</dbReference>
<feature type="domain" description="NmrA-like" evidence="1">
    <location>
        <begin position="7"/>
        <end position="248"/>
    </location>
</feature>
<evidence type="ECO:0000313" key="3">
    <source>
        <dbReference type="EMBL" id="SEU30417.1"/>
    </source>
</evidence>
<dbReference type="Gene3D" id="3.40.50.720">
    <property type="entry name" value="NAD(P)-binding Rossmann-like Domain"/>
    <property type="match status" value="1"/>
</dbReference>
<dbReference type="Gene3D" id="3.90.25.10">
    <property type="entry name" value="UDP-galactose 4-epimerase, domain 1"/>
    <property type="match status" value="1"/>
</dbReference>
<sequence length="299" mass="31164">MTATSPTLLVTGASGHLGRRVVELLLEASKGPLIVTTREPSKLADLTARGVVVRKADFDDASTLDVAFAGAERLLLVSTDSLDVPGRRITQHRHAVEAARRVGVKHVVYTSLTRPEPDSPITLAKDHWATEQALAASGLGFTVLRNNIYMEMLLHSLPQAVAQGRLVSATGTGATAYVTREDCARAAVAALTSTYEGQRVLEVTGPSAVTQAELARFASELSGRPVEYVAVDAASLASGLVAHGFPAPLAAAYASFDVAVAQGRMSGVTSAIADLTGQAPVSVSHFLSAHREAFAAKGS</sequence>
<reference evidence="3 4" key="1">
    <citation type="submission" date="2016-10" db="EMBL/GenBank/DDBJ databases">
        <authorList>
            <person name="Varghese N."/>
            <person name="Submissions S."/>
        </authorList>
    </citation>
    <scope>NUCLEOTIDE SEQUENCE [LARGE SCALE GENOMIC DNA]</scope>
    <source>
        <strain evidence="3 4">DSM 16525</strain>
    </source>
</reference>